<protein>
    <submittedName>
        <fullName evidence="7">O-antigen ligase family protein</fullName>
    </submittedName>
</protein>
<comment type="caution">
    <text evidence="7">The sequence shown here is derived from an EMBL/GenBank/DDBJ whole genome shotgun (WGS) entry which is preliminary data.</text>
</comment>
<keyword evidence="4 5" id="KW-0472">Membrane</keyword>
<feature type="domain" description="O-antigen ligase-related" evidence="6">
    <location>
        <begin position="200"/>
        <end position="345"/>
    </location>
</feature>
<dbReference type="InterPro" id="IPR007016">
    <property type="entry name" value="O-antigen_ligase-rel_domated"/>
</dbReference>
<evidence type="ECO:0000259" key="6">
    <source>
        <dbReference type="Pfam" id="PF04932"/>
    </source>
</evidence>
<evidence type="ECO:0000313" key="8">
    <source>
        <dbReference type="Proteomes" id="UP001176021"/>
    </source>
</evidence>
<gene>
    <name evidence="7" type="ORF">M8H41_15660</name>
</gene>
<evidence type="ECO:0000256" key="2">
    <source>
        <dbReference type="ARBA" id="ARBA00022692"/>
    </source>
</evidence>
<dbReference type="Pfam" id="PF04932">
    <property type="entry name" value="Wzy_C"/>
    <property type="match status" value="1"/>
</dbReference>
<evidence type="ECO:0000256" key="4">
    <source>
        <dbReference type="ARBA" id="ARBA00023136"/>
    </source>
</evidence>
<keyword evidence="2 5" id="KW-0812">Transmembrane</keyword>
<comment type="subcellular location">
    <subcellularLocation>
        <location evidence="1">Membrane</location>
        <topology evidence="1">Multi-pass membrane protein</topology>
    </subcellularLocation>
</comment>
<feature type="transmembrane region" description="Helical" evidence="5">
    <location>
        <begin position="9"/>
        <end position="29"/>
    </location>
</feature>
<proteinExistence type="predicted"/>
<dbReference type="PANTHER" id="PTHR37422:SF13">
    <property type="entry name" value="LIPOPOLYSACCHARIDE BIOSYNTHESIS PROTEIN PA4999-RELATED"/>
    <property type="match status" value="1"/>
</dbReference>
<dbReference type="InterPro" id="IPR051533">
    <property type="entry name" value="WaaL-like"/>
</dbReference>
<keyword evidence="3 5" id="KW-1133">Transmembrane helix</keyword>
<feature type="transmembrane region" description="Helical" evidence="5">
    <location>
        <begin position="331"/>
        <end position="355"/>
    </location>
</feature>
<feature type="transmembrane region" description="Helical" evidence="5">
    <location>
        <begin position="58"/>
        <end position="77"/>
    </location>
</feature>
<feature type="transmembrane region" description="Helical" evidence="5">
    <location>
        <begin position="193"/>
        <end position="209"/>
    </location>
</feature>
<evidence type="ECO:0000256" key="1">
    <source>
        <dbReference type="ARBA" id="ARBA00004141"/>
    </source>
</evidence>
<dbReference type="GO" id="GO:0016874">
    <property type="term" value="F:ligase activity"/>
    <property type="evidence" value="ECO:0007669"/>
    <property type="project" value="UniProtKB-KW"/>
</dbReference>
<keyword evidence="8" id="KW-1185">Reference proteome</keyword>
<feature type="transmembrane region" description="Helical" evidence="5">
    <location>
        <begin position="35"/>
        <end position="51"/>
    </location>
</feature>
<feature type="transmembrane region" description="Helical" evidence="5">
    <location>
        <begin position="113"/>
        <end position="133"/>
    </location>
</feature>
<feature type="transmembrane region" description="Helical" evidence="5">
    <location>
        <begin position="375"/>
        <end position="393"/>
    </location>
</feature>
<evidence type="ECO:0000256" key="5">
    <source>
        <dbReference type="SAM" id="Phobius"/>
    </source>
</evidence>
<evidence type="ECO:0000313" key="7">
    <source>
        <dbReference type="EMBL" id="MDO0824279.1"/>
    </source>
</evidence>
<feature type="transmembrane region" description="Helical" evidence="5">
    <location>
        <begin position="161"/>
        <end position="186"/>
    </location>
</feature>
<reference evidence="7" key="1">
    <citation type="submission" date="2022-05" db="EMBL/GenBank/DDBJ databases">
        <title>Expanded diversity of anoxic marine methylotrophy in a Black Sea sulfate reducing microorganism.</title>
        <authorList>
            <person name="Fischer P.Q."/>
            <person name="Stams A.J.M."/>
            <person name="Villanueva L."/>
            <person name="Sousa D.Z."/>
        </authorList>
    </citation>
    <scope>NUCLEOTIDE SEQUENCE</scope>
    <source>
        <strain evidence="7">P130</strain>
    </source>
</reference>
<feature type="transmembrane region" description="Helical" evidence="5">
    <location>
        <begin position="240"/>
        <end position="258"/>
    </location>
</feature>
<feature type="transmembrane region" description="Helical" evidence="5">
    <location>
        <begin position="215"/>
        <end position="233"/>
    </location>
</feature>
<organism evidence="7 8">
    <name type="scientific">Desulfosporosinus nitroreducens</name>
    <dbReference type="NCBI Taxonomy" id="2018668"/>
    <lineage>
        <taxon>Bacteria</taxon>
        <taxon>Bacillati</taxon>
        <taxon>Bacillota</taxon>
        <taxon>Clostridia</taxon>
        <taxon>Eubacteriales</taxon>
        <taxon>Desulfitobacteriaceae</taxon>
        <taxon>Desulfosporosinus</taxon>
    </lineage>
</organism>
<dbReference type="Proteomes" id="UP001176021">
    <property type="component" value="Unassembled WGS sequence"/>
</dbReference>
<keyword evidence="7" id="KW-0436">Ligase</keyword>
<dbReference type="PANTHER" id="PTHR37422">
    <property type="entry name" value="TEICHURONIC ACID BIOSYNTHESIS PROTEIN TUAE"/>
    <property type="match status" value="1"/>
</dbReference>
<sequence>MNRKLVIKYYSESIPFFILFLTVSLKWLFEGVFDQPLFELFFLTIGVFLLISKRGIRINKLSIMWLLFIFNIAISVLTHNSSFGIIGRAMIIIMIASYALFIDYDIYRYKGAIKFLIVLATFYGFFIILQFILRERFNDAYFSVLIEAYKSLAQDFYDKGYFFGLIFNSHEVAGLISFAIVALVLWQVVNERKNIMIIPVVLLAFPLLLTQKKGVITISVLVLVFTLLIQYGTKKQWKKVIGVLFVILLTYIVIRYFGLPDTNSILFYRFQQFFSNITNGDSFDSGRGSLYDIAISEWEENKLFGIGWRHFNGLTTTVYGYSLGHEVNRDYLQWLCETGIIGLILNLIPVIVTFYRTIVICRYHLRRVSDATTQWVVLFAVFVQIFILLYAWIEIPFYDIVWFSMYIFSCIVINSAYRRAKNGELFRKNIMPLC</sequence>
<name>A0ABT8QUP3_9FIRM</name>
<accession>A0ABT8QUP3</accession>
<feature type="transmembrane region" description="Helical" evidence="5">
    <location>
        <begin position="399"/>
        <end position="417"/>
    </location>
</feature>
<dbReference type="EMBL" id="JAMJEV010000013">
    <property type="protein sequence ID" value="MDO0824279.1"/>
    <property type="molecule type" value="Genomic_DNA"/>
</dbReference>
<dbReference type="RefSeq" id="WP_302049254.1">
    <property type="nucleotide sequence ID" value="NZ_JAMJEV010000013.1"/>
</dbReference>
<evidence type="ECO:0000256" key="3">
    <source>
        <dbReference type="ARBA" id="ARBA00022989"/>
    </source>
</evidence>
<feature type="transmembrane region" description="Helical" evidence="5">
    <location>
        <begin position="83"/>
        <end position="101"/>
    </location>
</feature>